<keyword evidence="1" id="KW-0413">Isomerase</keyword>
<protein>
    <submittedName>
        <fullName evidence="1">L-ribulose-5-phosphate 3-epimerase ulaE</fullName>
        <ecNumber evidence="1">5.1.3.22</ecNumber>
    </submittedName>
</protein>
<organism evidence="1">
    <name type="scientific">Serratia fonticola</name>
    <dbReference type="NCBI Taxonomy" id="47917"/>
    <lineage>
        <taxon>Bacteria</taxon>
        <taxon>Pseudomonadati</taxon>
        <taxon>Pseudomonadota</taxon>
        <taxon>Gammaproteobacteria</taxon>
        <taxon>Enterobacterales</taxon>
        <taxon>Yersiniaceae</taxon>
        <taxon>Serratia</taxon>
    </lineage>
</organism>
<dbReference type="AlphaFoldDB" id="A0A4U9U2B7"/>
<dbReference type="EMBL" id="CABEEZ010000047">
    <property type="protein sequence ID" value="VTR26915.1"/>
    <property type="molecule type" value="Genomic_DNA"/>
</dbReference>
<evidence type="ECO:0000313" key="1">
    <source>
        <dbReference type="EMBL" id="VTR26915.1"/>
    </source>
</evidence>
<proteinExistence type="predicted"/>
<reference evidence="1" key="1">
    <citation type="submission" date="2019-05" db="EMBL/GenBank/DDBJ databases">
        <authorList>
            <consortium name="Pathogen Informatics"/>
        </authorList>
    </citation>
    <scope>NUCLEOTIDE SEQUENCE [LARGE SCALE GENOMIC DNA]</scope>
    <source>
        <strain evidence="1">NCTC12965</strain>
    </source>
</reference>
<name>A0A4U9U2B7_SERFO</name>
<dbReference type="GO" id="GO:0034015">
    <property type="term" value="F:L-ribulose-5-phosphate 3-epimerase activity"/>
    <property type="evidence" value="ECO:0007669"/>
    <property type="project" value="UniProtKB-EC"/>
</dbReference>
<gene>
    <name evidence="1" type="primary">ulaE_2</name>
    <name evidence="1" type="ORF">NCTC12965_02451</name>
</gene>
<accession>A0A4U9U2B7</accession>
<dbReference type="EC" id="5.1.3.22" evidence="1"/>
<sequence length="61" mass="7068">MCHSVKAVWILSPCSARLKQLNYRGAFLIEMWTEKADEPVAEIVQARRWIEQQMQQGGMTC</sequence>
<dbReference type="Gene3D" id="3.20.20.150">
    <property type="entry name" value="Divalent-metal-dependent TIM barrel enzymes"/>
    <property type="match status" value="1"/>
</dbReference>